<sequence>MTNLEVNTAHLQQLAARNDDVARQIAAATRSTHNIGHDVWLGHGPSSGSSNNAVVAAQAARHAAGKALQAATTILARNLTAAATAYDHTDHHNAEHLHHQLP</sequence>
<name>A0A498QX60_9MYCO</name>
<protein>
    <recommendedName>
        <fullName evidence="3">ESX-1 secretion-associated protein</fullName>
    </recommendedName>
</protein>
<proteinExistence type="predicted"/>
<dbReference type="InterPro" id="IPR022536">
    <property type="entry name" value="EspC"/>
</dbReference>
<accession>A0A498QX60</accession>
<keyword evidence="2" id="KW-1185">Reference proteome</keyword>
<dbReference type="AlphaFoldDB" id="A0A498QX60"/>
<gene>
    <name evidence="1" type="ORF">LAUMK142_04659</name>
</gene>
<dbReference type="Gene3D" id="1.10.287.1060">
    <property type="entry name" value="ESAT-6-like"/>
    <property type="match status" value="1"/>
</dbReference>
<dbReference type="Proteomes" id="UP000268285">
    <property type="component" value="Unassembled WGS sequence"/>
</dbReference>
<dbReference type="RefSeq" id="WP_036405216.1">
    <property type="nucleotide sequence ID" value="NZ_UPHN01000147.1"/>
</dbReference>
<evidence type="ECO:0000313" key="2">
    <source>
        <dbReference type="Proteomes" id="UP000268285"/>
    </source>
</evidence>
<organism evidence="1 2">
    <name type="scientific">Mycobacterium pseudokansasii</name>
    <dbReference type="NCBI Taxonomy" id="2341080"/>
    <lineage>
        <taxon>Bacteria</taxon>
        <taxon>Bacillati</taxon>
        <taxon>Actinomycetota</taxon>
        <taxon>Actinomycetes</taxon>
        <taxon>Mycobacteriales</taxon>
        <taxon>Mycobacteriaceae</taxon>
        <taxon>Mycobacterium</taxon>
    </lineage>
</organism>
<evidence type="ECO:0000313" key="1">
    <source>
        <dbReference type="EMBL" id="VBA54441.1"/>
    </source>
</evidence>
<dbReference type="GO" id="GO:0009306">
    <property type="term" value="P:protein secretion"/>
    <property type="evidence" value="ECO:0007669"/>
    <property type="project" value="InterPro"/>
</dbReference>
<dbReference type="OrthoDB" id="4732159at2"/>
<reference evidence="1 2" key="1">
    <citation type="submission" date="2018-09" db="EMBL/GenBank/DDBJ databases">
        <authorList>
            <person name="Tagini F."/>
        </authorList>
    </citation>
    <scope>NUCLEOTIDE SEQUENCE [LARGE SCALE GENOMIC DNA]</scope>
    <source>
        <strain evidence="1 2">MK142</strain>
    </source>
</reference>
<evidence type="ECO:0008006" key="3">
    <source>
        <dbReference type="Google" id="ProtNLM"/>
    </source>
</evidence>
<dbReference type="Pfam" id="PF10824">
    <property type="entry name" value="T7SS_ESX_EspC"/>
    <property type="match status" value="1"/>
</dbReference>
<dbReference type="EMBL" id="UPHU01000001">
    <property type="protein sequence ID" value="VBA54441.1"/>
    <property type="molecule type" value="Genomic_DNA"/>
</dbReference>